<feature type="region of interest" description="Disordered" evidence="1">
    <location>
        <begin position="132"/>
        <end position="163"/>
    </location>
</feature>
<keyword evidence="4" id="KW-1185">Reference proteome</keyword>
<keyword evidence="2" id="KW-0472">Membrane</keyword>
<evidence type="ECO:0008006" key="5">
    <source>
        <dbReference type="Google" id="ProtNLM"/>
    </source>
</evidence>
<proteinExistence type="predicted"/>
<organism evidence="3 4">
    <name type="scientific">Geothrix limicola</name>
    <dbReference type="NCBI Taxonomy" id="2927978"/>
    <lineage>
        <taxon>Bacteria</taxon>
        <taxon>Pseudomonadati</taxon>
        <taxon>Acidobacteriota</taxon>
        <taxon>Holophagae</taxon>
        <taxon>Holophagales</taxon>
        <taxon>Holophagaceae</taxon>
        <taxon>Geothrix</taxon>
    </lineage>
</organism>
<evidence type="ECO:0000256" key="2">
    <source>
        <dbReference type="SAM" id="Phobius"/>
    </source>
</evidence>
<dbReference type="RefSeq" id="WP_285573786.1">
    <property type="nucleotide sequence ID" value="NZ_BSDE01000003.1"/>
</dbReference>
<evidence type="ECO:0000313" key="3">
    <source>
        <dbReference type="EMBL" id="GLH73135.1"/>
    </source>
</evidence>
<dbReference type="Proteomes" id="UP001165069">
    <property type="component" value="Unassembled WGS sequence"/>
</dbReference>
<sequence>MRDLYRALGLSGIEADRPSIERALARPGCPVELREAARFVLLDASRKARYDWVLSRGRELSAVRSSLGLAEDPGLSNPPRAFETPARAPVRGQAHASARGFRRTGWAVAGLILVALIVGIGMRAARVVPGAEVTAPGQGLRETRPRPAGESAPRAEELAPMPPPDHGWLQLGPEIRPTVSWRIDTEPGQDYVLTLLDAKSQALALTLYLRGGETYQGLAPEGSFELAYVTGSHWYGQQQGFGPGAKQVKPGLTYQVQAGPAGDGSWKLRLNPNACEGMPSVPKPASSPNPAPAGADPSL</sequence>
<keyword evidence="2" id="KW-0812">Transmembrane</keyword>
<evidence type="ECO:0000313" key="4">
    <source>
        <dbReference type="Proteomes" id="UP001165069"/>
    </source>
</evidence>
<name>A0ABQ5QE66_9BACT</name>
<evidence type="ECO:0000256" key="1">
    <source>
        <dbReference type="SAM" id="MobiDB-lite"/>
    </source>
</evidence>
<reference evidence="3 4" key="1">
    <citation type="journal article" date="2023" name="Antonie Van Leeuwenhoek">
        <title>Mesoterricola silvestris gen. nov., sp. nov., Mesoterricola sediminis sp. nov., Geothrix oryzae sp. nov., Geothrix edaphica sp. nov., Geothrix rubra sp. nov., and Geothrix limicola sp. nov., six novel members of Acidobacteriota isolated from soils.</title>
        <authorList>
            <person name="Itoh H."/>
            <person name="Sugisawa Y."/>
            <person name="Mise K."/>
            <person name="Xu Z."/>
            <person name="Kuniyasu M."/>
            <person name="Ushijima N."/>
            <person name="Kawano K."/>
            <person name="Kobayashi E."/>
            <person name="Shiratori Y."/>
            <person name="Masuda Y."/>
            <person name="Senoo K."/>
        </authorList>
    </citation>
    <scope>NUCLEOTIDE SEQUENCE [LARGE SCALE GENOMIC DNA]</scope>
    <source>
        <strain evidence="3 4">Red804</strain>
    </source>
</reference>
<feature type="compositionally biased region" description="Basic and acidic residues" evidence="1">
    <location>
        <begin position="141"/>
        <end position="157"/>
    </location>
</feature>
<feature type="compositionally biased region" description="Pro residues" evidence="1">
    <location>
        <begin position="281"/>
        <end position="291"/>
    </location>
</feature>
<dbReference type="EMBL" id="BSDE01000003">
    <property type="protein sequence ID" value="GLH73135.1"/>
    <property type="molecule type" value="Genomic_DNA"/>
</dbReference>
<keyword evidence="2" id="KW-1133">Transmembrane helix</keyword>
<gene>
    <name evidence="3" type="ORF">GETHLI_16370</name>
</gene>
<feature type="region of interest" description="Disordered" evidence="1">
    <location>
        <begin position="268"/>
        <end position="299"/>
    </location>
</feature>
<protein>
    <recommendedName>
        <fullName evidence="5">J domain-containing protein</fullName>
    </recommendedName>
</protein>
<comment type="caution">
    <text evidence="3">The sequence shown here is derived from an EMBL/GenBank/DDBJ whole genome shotgun (WGS) entry which is preliminary data.</text>
</comment>
<feature type="transmembrane region" description="Helical" evidence="2">
    <location>
        <begin position="105"/>
        <end position="125"/>
    </location>
</feature>
<accession>A0ABQ5QE66</accession>